<evidence type="ECO:0000313" key="1">
    <source>
        <dbReference type="EMBL" id="KAF0675193.1"/>
    </source>
</evidence>
<protein>
    <submittedName>
        <fullName evidence="1">Metallophosphoesterase</fullName>
    </submittedName>
</protein>
<proteinExistence type="predicted"/>
<name>A0A921TC31_9RHOB</name>
<dbReference type="Gene3D" id="3.60.21.10">
    <property type="match status" value="1"/>
</dbReference>
<dbReference type="EMBL" id="APKE01000028">
    <property type="protein sequence ID" value="KAF0675193.1"/>
    <property type="molecule type" value="Genomic_DNA"/>
</dbReference>
<sequence length="278" mass="29530">MHDLGELTGDVLVFGGAYSNLQAAQALIGAAQEAGIGPERVICTGDLVAYGADPARCAALLLDWGCTSIAGNCELQLAAGASDCGCGFTEGSACDLASRGWFAHADARIDPPLRRRLGALPRMITFTHRGLRHAVIHGGVRDVARFVWPCDPDAVFAEEIEAIEDAAGPVDVVLAGHCGIPFQRDLGRVSWVNAGVIGMPPHDGRPMTRYARLTEQGPRIERLCYDHRAARAAMENAGLVQGYHAALESGLWPSEDVLPPQMRRAGCHAGYSPLRAKG</sequence>
<dbReference type="CDD" id="cd00838">
    <property type="entry name" value="MPP_superfamily"/>
    <property type="match status" value="1"/>
</dbReference>
<keyword evidence="2" id="KW-1185">Reference proteome</keyword>
<comment type="caution">
    <text evidence="1">The sequence shown here is derived from an EMBL/GenBank/DDBJ whole genome shotgun (WGS) entry which is preliminary data.</text>
</comment>
<accession>A0A921TC31</accession>
<reference evidence="1" key="1">
    <citation type="submission" date="2013-03" db="EMBL/GenBank/DDBJ databases">
        <title>Genome Sequence of the Profundibacterium mesophilum strain KAUST100406-0324T from Red Sea, a novel genus in the family Rhodobacteraceae.</title>
        <authorList>
            <person name="Essack M."/>
            <person name="Alam I."/>
            <person name="Lafi F."/>
            <person name="Alawi W."/>
            <person name="Kamanu F."/>
            <person name="Al-Suwailem A."/>
            <person name="Lee O.O."/>
            <person name="Xu Y."/>
            <person name="Bajic V."/>
            <person name="Qian P.-Y."/>
            <person name="Archer J."/>
        </authorList>
    </citation>
    <scope>NUCLEOTIDE SEQUENCE</scope>
    <source>
        <strain evidence="1">KAUST100406-0324</strain>
    </source>
</reference>
<dbReference type="InterPro" id="IPR029052">
    <property type="entry name" value="Metallo-depent_PP-like"/>
</dbReference>
<dbReference type="AlphaFoldDB" id="A0A921TC31"/>
<dbReference type="OrthoDB" id="9813918at2"/>
<dbReference type="SUPFAM" id="SSF56300">
    <property type="entry name" value="Metallo-dependent phosphatases"/>
    <property type="match status" value="1"/>
</dbReference>
<evidence type="ECO:0000313" key="2">
    <source>
        <dbReference type="Proteomes" id="UP000698242"/>
    </source>
</evidence>
<organism evidence="1 2">
    <name type="scientific">Profundibacterium mesophilum KAUST100406-0324</name>
    <dbReference type="NCBI Taxonomy" id="1037889"/>
    <lineage>
        <taxon>Bacteria</taxon>
        <taxon>Pseudomonadati</taxon>
        <taxon>Pseudomonadota</taxon>
        <taxon>Alphaproteobacteria</taxon>
        <taxon>Rhodobacterales</taxon>
        <taxon>Roseobacteraceae</taxon>
        <taxon>Profundibacterium</taxon>
    </lineage>
</organism>
<dbReference type="Proteomes" id="UP000698242">
    <property type="component" value="Unassembled WGS sequence"/>
</dbReference>
<gene>
    <name evidence="1" type="ORF">PMES_02456</name>
</gene>